<evidence type="ECO:0000313" key="3">
    <source>
        <dbReference type="EMBL" id="OCA87309.1"/>
    </source>
</evidence>
<organism evidence="3 4">
    <name type="scientific">Pseudobacillus wudalianchiensis</name>
    <dbReference type="NCBI Taxonomy" id="1743143"/>
    <lineage>
        <taxon>Bacteria</taxon>
        <taxon>Bacillati</taxon>
        <taxon>Bacillota</taxon>
        <taxon>Bacilli</taxon>
        <taxon>Bacillales</taxon>
        <taxon>Bacillaceae</taxon>
        <taxon>Pseudobacillus</taxon>
    </lineage>
</organism>
<comment type="caution">
    <text evidence="3">The sequence shown here is derived from an EMBL/GenBank/DDBJ whole genome shotgun (WGS) entry which is preliminary data.</text>
</comment>
<gene>
    <name evidence="3" type="ORF">A8F95_08665</name>
</gene>
<sequence>MSSIKKRYRLLNQSSIDSTIKNRNSWTFTIAALGMIGTICFLLITGKVQIDSATLLSLILAFFSIYLSAAFYFKSTDQSNDFYDRSFNHTRDIANSLADMKASFTKSLEFIEKNNDEIRTKVENLPGLLLDKQEKKEDVEEEYKQSVESVLQKYGIKEEDLQDLINKRLEVEKLNNEIKRLKNIEYFNQDKYKNYNKLLNDYLSDLNESSESVSENILNEFIEKNFDKLTKSNSDTINTLFRNFLSRSFLLENERSKIAKQRALLKNAYIDLDSNLTKKSIDYIRNSLQ</sequence>
<evidence type="ECO:0000313" key="4">
    <source>
        <dbReference type="Proteomes" id="UP000092578"/>
    </source>
</evidence>
<name>A0A1B9AU39_9BACI</name>
<protein>
    <submittedName>
        <fullName evidence="3">Uncharacterized protein</fullName>
    </submittedName>
</protein>
<dbReference type="Proteomes" id="UP000092578">
    <property type="component" value="Unassembled WGS sequence"/>
</dbReference>
<feature type="transmembrane region" description="Helical" evidence="2">
    <location>
        <begin position="26"/>
        <end position="46"/>
    </location>
</feature>
<feature type="coiled-coil region" evidence="1">
    <location>
        <begin position="129"/>
        <end position="184"/>
    </location>
</feature>
<dbReference type="EMBL" id="MAYT01000023">
    <property type="protein sequence ID" value="OCA87309.1"/>
    <property type="molecule type" value="Genomic_DNA"/>
</dbReference>
<keyword evidence="2" id="KW-0812">Transmembrane</keyword>
<dbReference type="AlphaFoldDB" id="A0A1B9AU39"/>
<keyword evidence="2" id="KW-1133">Transmembrane helix</keyword>
<evidence type="ECO:0000256" key="2">
    <source>
        <dbReference type="SAM" id="Phobius"/>
    </source>
</evidence>
<accession>A0A1B9AU39</accession>
<evidence type="ECO:0000256" key="1">
    <source>
        <dbReference type="SAM" id="Coils"/>
    </source>
</evidence>
<keyword evidence="1" id="KW-0175">Coiled coil</keyword>
<keyword evidence="2" id="KW-0472">Membrane</keyword>
<reference evidence="4" key="1">
    <citation type="submission" date="2016-05" db="EMBL/GenBank/DDBJ databases">
        <authorList>
            <person name="Liu B."/>
            <person name="Wang J."/>
            <person name="Zhu Y."/>
            <person name="Liu G."/>
            <person name="Chen Q."/>
            <person name="Chen Z."/>
            <person name="Lan J."/>
            <person name="Che J."/>
            <person name="Ge C."/>
            <person name="Shi H."/>
            <person name="Pan Z."/>
            <person name="Liu X."/>
        </authorList>
    </citation>
    <scope>NUCLEOTIDE SEQUENCE [LARGE SCALE GENOMIC DNA]</scope>
    <source>
        <strain evidence="4">FJAT-27215</strain>
    </source>
</reference>
<proteinExistence type="predicted"/>
<keyword evidence="4" id="KW-1185">Reference proteome</keyword>
<dbReference type="RefSeq" id="WP_065410757.1">
    <property type="nucleotide sequence ID" value="NZ_MAYT01000023.1"/>
</dbReference>
<feature type="transmembrane region" description="Helical" evidence="2">
    <location>
        <begin position="52"/>
        <end position="73"/>
    </location>
</feature>